<keyword evidence="3" id="KW-1003">Cell membrane</keyword>
<evidence type="ECO:0000256" key="7">
    <source>
        <dbReference type="RuleBase" id="RU363032"/>
    </source>
</evidence>
<accession>A0A0L6W2I2</accession>
<dbReference type="EMBL" id="LGTE01000014">
    <property type="protein sequence ID" value="KNZ69289.1"/>
    <property type="molecule type" value="Genomic_DNA"/>
</dbReference>
<dbReference type="AlphaFoldDB" id="A0A0L6W2I2"/>
<dbReference type="PATRIC" id="fig|281456.6.peg.2191"/>
<gene>
    <name evidence="9" type="ORF">Tfer_2086</name>
</gene>
<evidence type="ECO:0000256" key="4">
    <source>
        <dbReference type="ARBA" id="ARBA00022692"/>
    </source>
</evidence>
<feature type="transmembrane region" description="Helical" evidence="7">
    <location>
        <begin position="61"/>
        <end position="84"/>
    </location>
</feature>
<comment type="caution">
    <text evidence="9">The sequence shown here is derived from an EMBL/GenBank/DDBJ whole genome shotgun (WGS) entry which is preliminary data.</text>
</comment>
<dbReference type="GO" id="GO:0005886">
    <property type="term" value="C:plasma membrane"/>
    <property type="evidence" value="ECO:0007669"/>
    <property type="project" value="UniProtKB-SubCell"/>
</dbReference>
<dbReference type="PROSITE" id="PS50928">
    <property type="entry name" value="ABC_TM1"/>
    <property type="match status" value="1"/>
</dbReference>
<feature type="transmembrane region" description="Helical" evidence="7">
    <location>
        <begin position="220"/>
        <end position="241"/>
    </location>
</feature>
<keyword evidence="4 7" id="KW-0812">Transmembrane</keyword>
<evidence type="ECO:0000256" key="5">
    <source>
        <dbReference type="ARBA" id="ARBA00022989"/>
    </source>
</evidence>
<keyword evidence="6 7" id="KW-0472">Membrane</keyword>
<reference evidence="10" key="1">
    <citation type="submission" date="2015-07" db="EMBL/GenBank/DDBJ databases">
        <title>Complete Genome of Thermincola ferriacetica strain Z-0001T.</title>
        <authorList>
            <person name="Lusk B."/>
            <person name="Badalamenti J.P."/>
            <person name="Parameswaran P."/>
            <person name="Bond D.R."/>
            <person name="Torres C.I."/>
        </authorList>
    </citation>
    <scope>NUCLEOTIDE SEQUENCE [LARGE SCALE GENOMIC DNA]</scope>
    <source>
        <strain evidence="10">Z-0001</strain>
    </source>
</reference>
<evidence type="ECO:0000313" key="10">
    <source>
        <dbReference type="Proteomes" id="UP000037175"/>
    </source>
</evidence>
<keyword evidence="5 7" id="KW-1133">Transmembrane helix</keyword>
<evidence type="ECO:0000256" key="1">
    <source>
        <dbReference type="ARBA" id="ARBA00004651"/>
    </source>
</evidence>
<feature type="transmembrane region" description="Helical" evidence="7">
    <location>
        <begin position="183"/>
        <end position="208"/>
    </location>
</feature>
<feature type="transmembrane region" description="Helical" evidence="7">
    <location>
        <begin position="124"/>
        <end position="143"/>
    </location>
</feature>
<dbReference type="GO" id="GO:0055085">
    <property type="term" value="P:transmembrane transport"/>
    <property type="evidence" value="ECO:0007669"/>
    <property type="project" value="InterPro"/>
</dbReference>
<evidence type="ECO:0000313" key="9">
    <source>
        <dbReference type="EMBL" id="KNZ69289.1"/>
    </source>
</evidence>
<dbReference type="SUPFAM" id="SSF161098">
    <property type="entry name" value="MetI-like"/>
    <property type="match status" value="1"/>
</dbReference>
<dbReference type="CDD" id="cd06261">
    <property type="entry name" value="TM_PBP2"/>
    <property type="match status" value="1"/>
</dbReference>
<name>A0A0L6W2I2_9FIRM</name>
<evidence type="ECO:0000259" key="8">
    <source>
        <dbReference type="PROSITE" id="PS50928"/>
    </source>
</evidence>
<evidence type="ECO:0000256" key="2">
    <source>
        <dbReference type="ARBA" id="ARBA00022448"/>
    </source>
</evidence>
<keyword evidence="10" id="KW-1185">Reference proteome</keyword>
<evidence type="ECO:0000256" key="3">
    <source>
        <dbReference type="ARBA" id="ARBA00022475"/>
    </source>
</evidence>
<dbReference type="RefSeq" id="WP_013119886.1">
    <property type="nucleotide sequence ID" value="NZ_LGTE01000014.1"/>
</dbReference>
<sequence length="251" mass="28331">MKTKAIVTRITELLVALIFILLCWHLLALVLHSSILPTPYQALRTFVQVFTGRLWSHFYVSAYRVFASLALALLAAVPLGLLLGRVEKLDRLFAPVVYIVYPIPKIVLLPIVFLILGLGDQSKIFMIWLIVFFQILVTARDAAKGVPRQNIYSMRSLGAGRWQIFRHVIFPASLPKIITSLRISLGTAIAVLFFVESFATTEGLGYFIMDAWSRMDYAEMFAGIIGMSLLGLILYAIVDLAEAIFCRWQRF</sequence>
<dbReference type="PANTHER" id="PTHR30151:SF0">
    <property type="entry name" value="ABC TRANSPORTER PERMEASE PROTEIN MJ0413-RELATED"/>
    <property type="match status" value="1"/>
</dbReference>
<comment type="subcellular location">
    <subcellularLocation>
        <location evidence="1 7">Cell membrane</location>
        <topology evidence="1 7">Multi-pass membrane protein</topology>
    </subcellularLocation>
</comment>
<dbReference type="InterPro" id="IPR035906">
    <property type="entry name" value="MetI-like_sf"/>
</dbReference>
<dbReference type="Pfam" id="PF00528">
    <property type="entry name" value="BPD_transp_1"/>
    <property type="match status" value="1"/>
</dbReference>
<organism evidence="9 10">
    <name type="scientific">Thermincola ferriacetica</name>
    <dbReference type="NCBI Taxonomy" id="281456"/>
    <lineage>
        <taxon>Bacteria</taxon>
        <taxon>Bacillati</taxon>
        <taxon>Bacillota</taxon>
        <taxon>Clostridia</taxon>
        <taxon>Eubacteriales</taxon>
        <taxon>Thermincolaceae</taxon>
        <taxon>Thermincola</taxon>
    </lineage>
</organism>
<dbReference type="Proteomes" id="UP000037175">
    <property type="component" value="Unassembled WGS sequence"/>
</dbReference>
<dbReference type="PANTHER" id="PTHR30151">
    <property type="entry name" value="ALKANE SULFONATE ABC TRANSPORTER-RELATED, MEMBRANE SUBUNIT"/>
    <property type="match status" value="1"/>
</dbReference>
<comment type="similarity">
    <text evidence="7">Belongs to the binding-protein-dependent transport system permease family.</text>
</comment>
<dbReference type="Gene3D" id="1.10.3720.10">
    <property type="entry name" value="MetI-like"/>
    <property type="match status" value="1"/>
</dbReference>
<feature type="transmembrane region" description="Helical" evidence="7">
    <location>
        <begin position="96"/>
        <end position="118"/>
    </location>
</feature>
<dbReference type="InterPro" id="IPR000515">
    <property type="entry name" value="MetI-like"/>
</dbReference>
<keyword evidence="2 7" id="KW-0813">Transport</keyword>
<feature type="domain" description="ABC transmembrane type-1" evidence="8">
    <location>
        <begin position="58"/>
        <end position="242"/>
    </location>
</feature>
<evidence type="ECO:0000256" key="6">
    <source>
        <dbReference type="ARBA" id="ARBA00023136"/>
    </source>
</evidence>
<proteinExistence type="inferred from homology"/>
<protein>
    <submittedName>
        <fullName evidence="9">Binding-protein-dependent transport system inner membrane protein</fullName>
    </submittedName>
</protein>